<name>A0AAD6SMA7_9AGAR</name>
<evidence type="ECO:0000256" key="1">
    <source>
        <dbReference type="SAM" id="Phobius"/>
    </source>
</evidence>
<keyword evidence="3" id="KW-1185">Reference proteome</keyword>
<dbReference type="EMBL" id="JARJCM010000107">
    <property type="protein sequence ID" value="KAJ7028900.1"/>
    <property type="molecule type" value="Genomic_DNA"/>
</dbReference>
<gene>
    <name evidence="2" type="ORF">C8F04DRAFT_1188174</name>
</gene>
<reference evidence="2" key="1">
    <citation type="submission" date="2023-03" db="EMBL/GenBank/DDBJ databases">
        <title>Massive genome expansion in bonnet fungi (Mycena s.s.) driven by repeated elements and novel gene families across ecological guilds.</title>
        <authorList>
            <consortium name="Lawrence Berkeley National Laboratory"/>
            <person name="Harder C.B."/>
            <person name="Miyauchi S."/>
            <person name="Viragh M."/>
            <person name="Kuo A."/>
            <person name="Thoen E."/>
            <person name="Andreopoulos B."/>
            <person name="Lu D."/>
            <person name="Skrede I."/>
            <person name="Drula E."/>
            <person name="Henrissat B."/>
            <person name="Morin E."/>
            <person name="Kohler A."/>
            <person name="Barry K."/>
            <person name="LaButti K."/>
            <person name="Morin E."/>
            <person name="Salamov A."/>
            <person name="Lipzen A."/>
            <person name="Mereny Z."/>
            <person name="Hegedus B."/>
            <person name="Baldrian P."/>
            <person name="Stursova M."/>
            <person name="Weitz H."/>
            <person name="Taylor A."/>
            <person name="Grigoriev I.V."/>
            <person name="Nagy L.G."/>
            <person name="Martin F."/>
            <person name="Kauserud H."/>
        </authorList>
    </citation>
    <scope>NUCLEOTIDE SEQUENCE</scope>
    <source>
        <strain evidence="2">CBHHK200</strain>
    </source>
</reference>
<organism evidence="2 3">
    <name type="scientific">Mycena alexandri</name>
    <dbReference type="NCBI Taxonomy" id="1745969"/>
    <lineage>
        <taxon>Eukaryota</taxon>
        <taxon>Fungi</taxon>
        <taxon>Dikarya</taxon>
        <taxon>Basidiomycota</taxon>
        <taxon>Agaricomycotina</taxon>
        <taxon>Agaricomycetes</taxon>
        <taxon>Agaricomycetidae</taxon>
        <taxon>Agaricales</taxon>
        <taxon>Marasmiineae</taxon>
        <taxon>Mycenaceae</taxon>
        <taxon>Mycena</taxon>
    </lineage>
</organism>
<feature type="transmembrane region" description="Helical" evidence="1">
    <location>
        <begin position="31"/>
        <end position="53"/>
    </location>
</feature>
<dbReference type="Proteomes" id="UP001218188">
    <property type="component" value="Unassembled WGS sequence"/>
</dbReference>
<keyword evidence="1" id="KW-0472">Membrane</keyword>
<evidence type="ECO:0000313" key="3">
    <source>
        <dbReference type="Proteomes" id="UP001218188"/>
    </source>
</evidence>
<dbReference type="AlphaFoldDB" id="A0AAD6SMA7"/>
<evidence type="ECO:0000313" key="2">
    <source>
        <dbReference type="EMBL" id="KAJ7028900.1"/>
    </source>
</evidence>
<keyword evidence="1" id="KW-1133">Transmembrane helix</keyword>
<comment type="caution">
    <text evidence="2">The sequence shown here is derived from an EMBL/GenBank/DDBJ whole genome shotgun (WGS) entry which is preliminary data.</text>
</comment>
<proteinExistence type="predicted"/>
<accession>A0AAD6SMA7</accession>
<sequence length="229" mass="24543">MRRLGDSEPKKCHPTASEFEILLASCHHHPAIASLPLALVALNLAAAASTLLLPMRLHLAFRSHDSQWTLPGLDGGSQGGFGQVRELGVSKVHFPKPAILISLLALASTTFSSICAARQGRNTASFPSISSLRPPAEPSEIEALARNSQLEVSMNETRTKGFASSCRAAADLELQATGYGSACEDVSPLQSCPELLKYPDAVDELCQLRRRASYRKSAKIKKRSRAAPG</sequence>
<keyword evidence="1" id="KW-0812">Transmembrane</keyword>
<protein>
    <submittedName>
        <fullName evidence="2">Uncharacterized protein</fullName>
    </submittedName>
</protein>